<dbReference type="SUPFAM" id="SSF103088">
    <property type="entry name" value="OmpA-like"/>
    <property type="match status" value="1"/>
</dbReference>
<evidence type="ECO:0000259" key="2">
    <source>
        <dbReference type="PROSITE" id="PS51123"/>
    </source>
</evidence>
<sequence length="1397" mass="155768">MNNFNATKNSSFKKNIIATAITLVVAYNTSVYATQQNTNQKCLDESACSSRDNEGKIADDGSYFNSRVLEDTEKLLANNNWTFHGLTPVAVSQTVVPLIENKSLTLDDIPHLNFASGKHFITGKAQESLDKVIAQLAGKQNVRLHFVGHTDNQQLSSRAKKIYQSNAGLSDFRASIIAKYFQQQLALENSAITTEGKGSSSPIAANDTLAGMEKNRRVELFAWYDDEVKPAVMTENSDFLRHDVCQLTKVAAAPFVVTVDGKPMVAEQSANDADHQRCTDIALDNANVQLHYDNLKIQAALNVTSVVRHHNNGDNDDSITVDFQGYSNYSSFIHKAEVRIFSNNKSVQSEPAFIISLDKNNRAKWQSEQPLSTLSSDEPLHYRLRVYNDNGQFDETQTFTLNLSQQTNAELPVKQALLAGYGDSHLSIQNIKLSGGTLTVNGDNVPSDHSVYFLGKKLPVNDQQQFVVEQIIPSGVHNVEVAVLNEQGNGQLFQRHLELKTNDWFYVGMADLTLGKNSTSGPIELVTGDLQHFNGDLFVDGRLAFYAKGKWKDTYTITTSLDSQEEPLEDLFSNLNKKDPSSLLRRLEEENHYAVYGDDSTVVEDAPTQGRFYAKINDDKSHLMWGNFIADIKDTEFSRIERGLYGASLDWNSEDLSQFGERVANVKVFAAEAGTSAAYEELRGTGGSLYYLQNQDITQGSERVTIEVRDKDSDLVISSTPLAAGQDYDVDALQGRILLTKPLASISSDNLVVRTGGLSGHPTYIVVNYEYTPGFEELDDLSIGGRASYWLNDNLKVAITASKEDLGVEDHQLAGVDLTYRFTAQSYLKLETAQTQGQGISGANSNNGGFNFTDISLDNSANTSFNDKANAYRIESAFIFSDLGFAEDTDNALQSRGNLYWQQRQQGFSGIGQFSQYDTEQAGVQIQLPVTENTETSLRLDTRDEDGGIDKLSAELNVTQHLSEQWQLSAGLRVEDSETATQQTQNTGKRTDLAVQLDYQNSSKWGVYGFVQGTPQHDESKLANNRIGLGGQYQVSDAASLLGEVSEGNQGFGARIGTDYQYNDGSNIYLNYELDPDRTDNGLAGRNGQLVSGVRHRFTDAVNVYGEERYQHGSSGVGLTHAYGIEFLPSERWTLGLSYENGELEGTGQGTIKRNSIALNAGFAKQSFKYSSALEYRKDEQNEEQRDSYLIRNNMSYKMNPDWRAQLRIDFAISNSSSEDQLNSDYTEALLGFAYRPIDNDKFNALATYNYLYDLAPAEQFTNSGQQYDYQQRSHVFAFDGNYDLTAKWTIGAKFAHKFGEIRQGREEGEWFDSTTNLYVVRADWHVIRHWDFLVEARLLDVKTAQDKRKGFLTAIHRHFGQNLKVGIGYNFTDFSDDLTNLNYDAKGWFINIIGKI</sequence>
<dbReference type="OrthoDB" id="28717at2"/>
<keyword evidence="1" id="KW-0472">Membrane</keyword>
<dbReference type="STRING" id="493475.GARC_2156"/>
<dbReference type="GO" id="GO:0016020">
    <property type="term" value="C:membrane"/>
    <property type="evidence" value="ECO:0007669"/>
    <property type="project" value="UniProtKB-UniRule"/>
</dbReference>
<evidence type="ECO:0000313" key="4">
    <source>
        <dbReference type="Proteomes" id="UP000006327"/>
    </source>
</evidence>
<gene>
    <name evidence="3" type="ORF">GARC_2156</name>
</gene>
<organism evidence="3 4">
    <name type="scientific">Paraglaciecola arctica BSs20135</name>
    <dbReference type="NCBI Taxonomy" id="493475"/>
    <lineage>
        <taxon>Bacteria</taxon>
        <taxon>Pseudomonadati</taxon>
        <taxon>Pseudomonadota</taxon>
        <taxon>Gammaproteobacteria</taxon>
        <taxon>Alteromonadales</taxon>
        <taxon>Alteromonadaceae</taxon>
        <taxon>Paraglaciecola</taxon>
    </lineage>
</organism>
<evidence type="ECO:0000313" key="3">
    <source>
        <dbReference type="EMBL" id="GAC19123.1"/>
    </source>
</evidence>
<dbReference type="CDD" id="cd07185">
    <property type="entry name" value="OmpA_C-like"/>
    <property type="match status" value="1"/>
</dbReference>
<dbReference type="PANTHER" id="PTHR30329:SF21">
    <property type="entry name" value="LIPOPROTEIN YIAD-RELATED"/>
    <property type="match status" value="1"/>
</dbReference>
<dbReference type="SUPFAM" id="SSF56935">
    <property type="entry name" value="Porins"/>
    <property type="match status" value="1"/>
</dbReference>
<name>K6YR45_9ALTE</name>
<evidence type="ECO:0000256" key="1">
    <source>
        <dbReference type="PROSITE-ProRule" id="PRU00473"/>
    </source>
</evidence>
<proteinExistence type="predicted"/>
<dbReference type="InterPro" id="IPR050330">
    <property type="entry name" value="Bact_OuterMem_StrucFunc"/>
</dbReference>
<dbReference type="Proteomes" id="UP000006327">
    <property type="component" value="Unassembled WGS sequence"/>
</dbReference>
<dbReference type="RefSeq" id="WP_007619611.1">
    <property type="nucleotide sequence ID" value="NZ_BAEO01000027.1"/>
</dbReference>
<dbReference type="PANTHER" id="PTHR30329">
    <property type="entry name" value="STATOR ELEMENT OF FLAGELLAR MOTOR COMPLEX"/>
    <property type="match status" value="1"/>
</dbReference>
<feature type="domain" description="OmpA-like" evidence="2">
    <location>
        <begin position="101"/>
        <end position="226"/>
    </location>
</feature>
<dbReference type="eggNOG" id="COG2885">
    <property type="taxonomic scope" value="Bacteria"/>
</dbReference>
<reference evidence="3 4" key="1">
    <citation type="journal article" date="2017" name="Antonie Van Leeuwenhoek">
        <title>Rhizobium rhizosphaerae sp. nov., a novel species isolated from rice rhizosphere.</title>
        <authorList>
            <person name="Zhao J.J."/>
            <person name="Zhang J."/>
            <person name="Zhang R.J."/>
            <person name="Zhang C.W."/>
            <person name="Yin H.Q."/>
            <person name="Zhang X.X."/>
        </authorList>
    </citation>
    <scope>NUCLEOTIDE SEQUENCE [LARGE SCALE GENOMIC DNA]</scope>
    <source>
        <strain evidence="3 4">BSs20135</strain>
    </source>
</reference>
<dbReference type="PROSITE" id="PS51123">
    <property type="entry name" value="OMPA_2"/>
    <property type="match status" value="1"/>
</dbReference>
<dbReference type="Pfam" id="PF00691">
    <property type="entry name" value="OmpA"/>
    <property type="match status" value="1"/>
</dbReference>
<protein>
    <recommendedName>
        <fullName evidence="2">OmpA-like domain-containing protein</fullName>
    </recommendedName>
</protein>
<dbReference type="Gene3D" id="3.30.1330.60">
    <property type="entry name" value="OmpA-like domain"/>
    <property type="match status" value="1"/>
</dbReference>
<comment type="caution">
    <text evidence="3">The sequence shown here is derived from an EMBL/GenBank/DDBJ whole genome shotgun (WGS) entry which is preliminary data.</text>
</comment>
<accession>K6YR45</accession>
<dbReference type="InterPro" id="IPR036737">
    <property type="entry name" value="OmpA-like_sf"/>
</dbReference>
<dbReference type="EMBL" id="BAEO01000027">
    <property type="protein sequence ID" value="GAC19123.1"/>
    <property type="molecule type" value="Genomic_DNA"/>
</dbReference>
<dbReference type="InterPro" id="IPR006665">
    <property type="entry name" value="OmpA-like"/>
</dbReference>
<keyword evidence="4" id="KW-1185">Reference proteome</keyword>